<reference evidence="15" key="1">
    <citation type="submission" date="2018-05" db="EMBL/GenBank/DDBJ databases">
        <title>Ignatzschineria dubaiensis sp. nov., isolated from necrotic foot tissues of dromedaries (Camelus dromedarius) and associated maggots in Dubai, United Arab Emirates.</title>
        <authorList>
            <person name="Tsang C.C."/>
            <person name="Tang J.Y.M."/>
            <person name="Fong J.Y.H."/>
            <person name="Kinne J."/>
            <person name="Lee H.H."/>
            <person name="Joseph M."/>
            <person name="Jose S."/>
            <person name="Schuster R.K."/>
            <person name="Tang Y."/>
            <person name="Sivakumar S."/>
            <person name="Chen J.H.K."/>
            <person name="Teng J.L.L."/>
            <person name="Lau S.K.P."/>
            <person name="Wernery U."/>
            <person name="Woo P.C.Y."/>
        </authorList>
    </citation>
    <scope>NUCLEOTIDE SEQUENCE [LARGE SCALE GENOMIC DNA]</scope>
    <source>
        <strain evidence="15">KCTC 22644</strain>
    </source>
</reference>
<dbReference type="InterPro" id="IPR005254">
    <property type="entry name" value="Heme_biosyn_assoc_TPR_pro"/>
</dbReference>
<evidence type="ECO:0000256" key="1">
    <source>
        <dbReference type="ARBA" id="ARBA00002962"/>
    </source>
</evidence>
<dbReference type="GO" id="GO:0042168">
    <property type="term" value="P:heme metabolic process"/>
    <property type="evidence" value="ECO:0007669"/>
    <property type="project" value="InterPro"/>
</dbReference>
<dbReference type="GO" id="GO:0006779">
    <property type="term" value="P:porphyrin-containing compound biosynthetic process"/>
    <property type="evidence" value="ECO:0007669"/>
    <property type="project" value="UniProtKB-KW"/>
</dbReference>
<organism evidence="14 15">
    <name type="scientific">Ignatzschineria ureiclastica</name>
    <dbReference type="NCBI Taxonomy" id="472582"/>
    <lineage>
        <taxon>Bacteria</taxon>
        <taxon>Pseudomonadati</taxon>
        <taxon>Pseudomonadota</taxon>
        <taxon>Gammaproteobacteria</taxon>
        <taxon>Cardiobacteriales</taxon>
        <taxon>Ignatzschineriaceae</taxon>
        <taxon>Ignatzschineria</taxon>
    </lineage>
</organism>
<dbReference type="Proteomes" id="UP000245020">
    <property type="component" value="Unassembled WGS sequence"/>
</dbReference>
<sequence>MGRLLKTLGWIILIPILAILLFYTVKDDTGQVLITGTFPLIGPKTIHTTIVGGLLLAAIAVLIIYVIIRVVITIIKTPHHLRRFSLNRKARTADKKFAQAEIALLENKPDVAEDLFLTAAKGSKSPNLCYVGAARAAQLLGKEDRRDRYLREIDLSGSKHDREIAEIKRAEILIEADESDKAEKLLKDLLSRHKSFPAVLMLGVTLQRQGKNEELFRLLPDLQRAIPRLTPSEDVTQFTQDIYKALFDYASTISQDSDQLKIVWNRLPKGLQHDPDLLIHYANRLLDVGDTKQAEGLLRKEINRTQNDRLILAYAHLYRGDQPKLLKHAKRFHETQPDSAITQYTLANMLFRSQQFEDAKTHLLKTIELDSQFAKAYQLLGEVLLAEGDKEGALKVFQQGITIMLNERPKDVKVVDGELLIESTDKLGHSKAGIEVVEGEIVDDTQNASTMGADNAETAEKSEPSDDQSDPTSETAPDNTIDKVNNPDPRRSL</sequence>
<dbReference type="Pfam" id="PF13432">
    <property type="entry name" value="TPR_16"/>
    <property type="match status" value="1"/>
</dbReference>
<comment type="caution">
    <text evidence="14">The sequence shown here is derived from an EMBL/GenBank/DDBJ whole genome shotgun (WGS) entry which is preliminary data.</text>
</comment>
<feature type="region of interest" description="Disordered" evidence="11">
    <location>
        <begin position="439"/>
        <end position="493"/>
    </location>
</feature>
<dbReference type="NCBIfam" id="TIGR00540">
    <property type="entry name" value="TPR_hemY_coli"/>
    <property type="match status" value="1"/>
</dbReference>
<dbReference type="UniPathway" id="UPA00252"/>
<evidence type="ECO:0000256" key="10">
    <source>
        <dbReference type="PROSITE-ProRule" id="PRU00339"/>
    </source>
</evidence>
<gene>
    <name evidence="14" type="ORF">DC083_05230</name>
</gene>
<evidence type="ECO:0000259" key="13">
    <source>
        <dbReference type="Pfam" id="PF07219"/>
    </source>
</evidence>
<evidence type="ECO:0000256" key="8">
    <source>
        <dbReference type="ARBA" id="ARBA00023136"/>
    </source>
</evidence>
<evidence type="ECO:0000256" key="2">
    <source>
        <dbReference type="ARBA" id="ARBA00004429"/>
    </source>
</evidence>
<dbReference type="SMART" id="SM00028">
    <property type="entry name" value="TPR"/>
    <property type="match status" value="2"/>
</dbReference>
<evidence type="ECO:0000256" key="3">
    <source>
        <dbReference type="ARBA" id="ARBA00004744"/>
    </source>
</evidence>
<dbReference type="AlphaFoldDB" id="A0A2U2AF67"/>
<evidence type="ECO:0000256" key="11">
    <source>
        <dbReference type="SAM" id="MobiDB-lite"/>
    </source>
</evidence>
<dbReference type="OrthoDB" id="7053339at2"/>
<dbReference type="SUPFAM" id="SSF48452">
    <property type="entry name" value="TPR-like"/>
    <property type="match status" value="2"/>
</dbReference>
<evidence type="ECO:0000256" key="5">
    <source>
        <dbReference type="ARBA" id="ARBA00022519"/>
    </source>
</evidence>
<protein>
    <recommendedName>
        <fullName evidence="13">HemY N-terminal domain-containing protein</fullName>
    </recommendedName>
</protein>
<dbReference type="RefSeq" id="WP_109189186.1">
    <property type="nucleotide sequence ID" value="NZ_BMYA01000003.1"/>
</dbReference>
<keyword evidence="7 12" id="KW-1133">Transmembrane helix</keyword>
<dbReference type="InterPro" id="IPR019734">
    <property type="entry name" value="TPR_rpt"/>
</dbReference>
<keyword evidence="5" id="KW-0997">Cell inner membrane</keyword>
<keyword evidence="4" id="KW-1003">Cell membrane</keyword>
<name>A0A2U2AF67_9GAMM</name>
<dbReference type="Gene3D" id="1.25.40.10">
    <property type="entry name" value="Tetratricopeptide repeat domain"/>
    <property type="match status" value="2"/>
</dbReference>
<keyword evidence="8 12" id="KW-0472">Membrane</keyword>
<feature type="repeat" description="TPR" evidence="10">
    <location>
        <begin position="374"/>
        <end position="407"/>
    </location>
</feature>
<dbReference type="EMBL" id="QEWQ01000003">
    <property type="protein sequence ID" value="PWD81293.1"/>
    <property type="molecule type" value="Genomic_DNA"/>
</dbReference>
<comment type="pathway">
    <text evidence="3">Porphyrin-containing compound metabolism; protoheme biosynthesis.</text>
</comment>
<feature type="transmembrane region" description="Helical" evidence="12">
    <location>
        <begin position="45"/>
        <end position="72"/>
    </location>
</feature>
<keyword evidence="10" id="KW-0802">TPR repeat</keyword>
<dbReference type="InterPro" id="IPR010817">
    <property type="entry name" value="HemY_N"/>
</dbReference>
<dbReference type="Pfam" id="PF07219">
    <property type="entry name" value="HemY_N"/>
    <property type="match status" value="1"/>
</dbReference>
<evidence type="ECO:0000256" key="6">
    <source>
        <dbReference type="ARBA" id="ARBA00022692"/>
    </source>
</evidence>
<evidence type="ECO:0000256" key="4">
    <source>
        <dbReference type="ARBA" id="ARBA00022475"/>
    </source>
</evidence>
<proteinExistence type="predicted"/>
<feature type="domain" description="HemY N-terminal" evidence="13">
    <location>
        <begin position="41"/>
        <end position="141"/>
    </location>
</feature>
<keyword evidence="6 12" id="KW-0812">Transmembrane</keyword>
<evidence type="ECO:0000256" key="9">
    <source>
        <dbReference type="ARBA" id="ARBA00023244"/>
    </source>
</evidence>
<dbReference type="InterPro" id="IPR011990">
    <property type="entry name" value="TPR-like_helical_dom_sf"/>
</dbReference>
<evidence type="ECO:0000313" key="15">
    <source>
        <dbReference type="Proteomes" id="UP000245020"/>
    </source>
</evidence>
<evidence type="ECO:0000313" key="14">
    <source>
        <dbReference type="EMBL" id="PWD81293.1"/>
    </source>
</evidence>
<dbReference type="PROSITE" id="PS50005">
    <property type="entry name" value="TPR"/>
    <property type="match status" value="1"/>
</dbReference>
<accession>A0A2U2AF67</accession>
<keyword evidence="15" id="KW-1185">Reference proteome</keyword>
<evidence type="ECO:0000256" key="7">
    <source>
        <dbReference type="ARBA" id="ARBA00022989"/>
    </source>
</evidence>
<feature type="transmembrane region" description="Helical" evidence="12">
    <location>
        <begin position="7"/>
        <end position="25"/>
    </location>
</feature>
<keyword evidence="9" id="KW-0627">Porphyrin biosynthesis</keyword>
<comment type="subcellular location">
    <subcellularLocation>
        <location evidence="2">Cell inner membrane</location>
        <topology evidence="2">Multi-pass membrane protein</topology>
    </subcellularLocation>
</comment>
<dbReference type="GO" id="GO:0005886">
    <property type="term" value="C:plasma membrane"/>
    <property type="evidence" value="ECO:0007669"/>
    <property type="project" value="UniProtKB-SubCell"/>
</dbReference>
<comment type="function">
    <text evidence="1">Involved in a late step of protoheme IX synthesis.</text>
</comment>
<evidence type="ECO:0000256" key="12">
    <source>
        <dbReference type="SAM" id="Phobius"/>
    </source>
</evidence>